<organism evidence="1 2">
    <name type="scientific">Marinobacter halodurans</name>
    <dbReference type="NCBI Taxonomy" id="2528979"/>
    <lineage>
        <taxon>Bacteria</taxon>
        <taxon>Pseudomonadati</taxon>
        <taxon>Pseudomonadota</taxon>
        <taxon>Gammaproteobacteria</taxon>
        <taxon>Pseudomonadales</taxon>
        <taxon>Marinobacteraceae</taxon>
        <taxon>Marinobacter</taxon>
    </lineage>
</organism>
<evidence type="ECO:0000313" key="1">
    <source>
        <dbReference type="EMBL" id="TBW49985.1"/>
    </source>
</evidence>
<accession>A0ABY1ZFR7</accession>
<dbReference type="Proteomes" id="UP000313645">
    <property type="component" value="Unassembled WGS sequence"/>
</dbReference>
<evidence type="ECO:0008006" key="3">
    <source>
        <dbReference type="Google" id="ProtNLM"/>
    </source>
</evidence>
<keyword evidence="2" id="KW-1185">Reference proteome</keyword>
<evidence type="ECO:0000313" key="2">
    <source>
        <dbReference type="Proteomes" id="UP000313645"/>
    </source>
</evidence>
<gene>
    <name evidence="1" type="ORF">EZI54_18855</name>
</gene>
<proteinExistence type="predicted"/>
<dbReference type="RefSeq" id="WP_131483433.1">
    <property type="nucleotide sequence ID" value="NZ_SJDL01000037.1"/>
</dbReference>
<dbReference type="EMBL" id="SJDL01000037">
    <property type="protein sequence ID" value="TBW49985.1"/>
    <property type="molecule type" value="Genomic_DNA"/>
</dbReference>
<comment type="caution">
    <text evidence="1">The sequence shown here is derived from an EMBL/GenBank/DDBJ whole genome shotgun (WGS) entry which is preliminary data.</text>
</comment>
<name>A0ABY1ZFR7_9GAMM</name>
<sequence>MEQAQDAPGRWNHAFQLMSGQTQKHELSETRLWVTLLDNEWQVRWERDAGETDRTEWRQQVSHVLPGSEVNQHRFIRPDEAGDVLFMPAMADRPTMIRPYQPLTIPAGRECTIYVATLVWLRILVGNTRTQLMELPLAEPSLTWVGPSTMDGELCYTAPTFARLVLDAVPKRPWRAISPVRICNRRPEPLLLERFSLPTQYLSLHVNERGQLWTPRVTVACDTDMEHAAMRISRRLPAEAGECEMLAAGRMRYDRGVLTKALGRIFG</sequence>
<reference evidence="1 2" key="1">
    <citation type="submission" date="2019-02" db="EMBL/GenBank/DDBJ databases">
        <title>Marinobacter halodurans sp. nov., a marine bacterium isolated from sea tidal flat.</title>
        <authorList>
            <person name="Yoo Y."/>
            <person name="Lee D.W."/>
            <person name="Kim B.S."/>
            <person name="Kim J.-J."/>
        </authorList>
    </citation>
    <scope>NUCLEOTIDE SEQUENCE [LARGE SCALE GENOMIC DNA]</scope>
    <source>
        <strain evidence="1 2">YJ-S3-2</strain>
    </source>
</reference>
<protein>
    <recommendedName>
        <fullName evidence="3">DUF432 domain-containing protein</fullName>
    </recommendedName>
</protein>